<proteinExistence type="predicted"/>
<dbReference type="EMBL" id="PYVU01000090">
    <property type="protein sequence ID" value="PTB95734.1"/>
    <property type="molecule type" value="Genomic_DNA"/>
</dbReference>
<gene>
    <name evidence="2" type="ORF">C9994_10455</name>
</gene>
<keyword evidence="1" id="KW-1133">Transmembrane helix</keyword>
<keyword evidence="1" id="KW-0472">Membrane</keyword>
<name>A0A2T4DPI3_9BACT</name>
<organism evidence="2 3">
    <name type="scientific">Marivirga lumbricoides</name>
    <dbReference type="NCBI Taxonomy" id="1046115"/>
    <lineage>
        <taxon>Bacteria</taxon>
        <taxon>Pseudomonadati</taxon>
        <taxon>Bacteroidota</taxon>
        <taxon>Cytophagia</taxon>
        <taxon>Cytophagales</taxon>
        <taxon>Marivirgaceae</taxon>
        <taxon>Marivirga</taxon>
    </lineage>
</organism>
<evidence type="ECO:0000313" key="3">
    <source>
        <dbReference type="Proteomes" id="UP000240608"/>
    </source>
</evidence>
<reference evidence="2 3" key="1">
    <citation type="submission" date="2018-03" db="EMBL/GenBank/DDBJ databases">
        <title>Cross-interface Injection: A General Nanoliter Liquid Handling Method Applied to Single Cells Genome Amplification Automated Nanoliter Liquid Handling Applied to Single Cell Multiple Displacement Amplification.</title>
        <authorList>
            <person name="Yun J."/>
            <person name="Xu P."/>
            <person name="Xu J."/>
            <person name="Dai X."/>
            <person name="Wang Y."/>
            <person name="Zheng X."/>
            <person name="Cao C."/>
            <person name="Yi Q."/>
            <person name="Zhu Y."/>
            <person name="Wang L."/>
            <person name="Dong Z."/>
            <person name="Huang Y."/>
            <person name="Huang L."/>
            <person name="Du W."/>
        </authorList>
    </citation>
    <scope>NUCLEOTIDE SEQUENCE [LARGE SCALE GENOMIC DNA]</scope>
    <source>
        <strain evidence="2 3">Z-D1-2</strain>
    </source>
</reference>
<protein>
    <submittedName>
        <fullName evidence="2">Uncharacterized protein</fullName>
    </submittedName>
</protein>
<feature type="transmembrane region" description="Helical" evidence="1">
    <location>
        <begin position="79"/>
        <end position="103"/>
    </location>
</feature>
<sequence length="151" mass="17612">MNLQRLIFKRSLYSNLGYEKLRSKLSSRIGLNLKLGLITKNEINLYYLKDVYTKNGLDRIPACEIKIVNKETTSEKTKVIFKLAGFYVFFAAIIPMLFIAILYFGNAPILYEPLAIYPFLYLFLLYIHTDQSNRFAKDLQQLENEGEYQSS</sequence>
<evidence type="ECO:0000313" key="2">
    <source>
        <dbReference type="EMBL" id="PTB95734.1"/>
    </source>
</evidence>
<keyword evidence="1" id="KW-0812">Transmembrane</keyword>
<evidence type="ECO:0000256" key="1">
    <source>
        <dbReference type="SAM" id="Phobius"/>
    </source>
</evidence>
<accession>A0A2T4DPI3</accession>
<comment type="caution">
    <text evidence="2">The sequence shown here is derived from an EMBL/GenBank/DDBJ whole genome shotgun (WGS) entry which is preliminary data.</text>
</comment>
<dbReference type="Proteomes" id="UP000240608">
    <property type="component" value="Unassembled WGS sequence"/>
</dbReference>
<dbReference type="AlphaFoldDB" id="A0A2T4DPI3"/>
<feature type="transmembrane region" description="Helical" evidence="1">
    <location>
        <begin position="109"/>
        <end position="127"/>
    </location>
</feature>